<dbReference type="STRING" id="103827.A0A0N5CRW0"/>
<dbReference type="SUPFAM" id="SSF57903">
    <property type="entry name" value="FYVE/PHD zinc finger"/>
    <property type="match status" value="1"/>
</dbReference>
<name>A0A0N5CRW0_THECL</name>
<dbReference type="Proteomes" id="UP000276776">
    <property type="component" value="Unassembled WGS sequence"/>
</dbReference>
<keyword evidence="1" id="KW-0156">Chromatin regulator</keyword>
<evidence type="ECO:0000313" key="5">
    <source>
        <dbReference type="WBParaSite" id="TCLT_0000296001-mRNA-1"/>
    </source>
</evidence>
<dbReference type="PROSITE" id="PS50280">
    <property type="entry name" value="SET"/>
    <property type="match status" value="1"/>
</dbReference>
<accession>A0A0N5CRW0</accession>
<dbReference type="GO" id="GO:0070210">
    <property type="term" value="C:Rpd3L-Expanded complex"/>
    <property type="evidence" value="ECO:0007669"/>
    <property type="project" value="TreeGrafter"/>
</dbReference>
<dbReference type="Gene3D" id="2.170.270.10">
    <property type="entry name" value="SET domain"/>
    <property type="match status" value="1"/>
</dbReference>
<reference evidence="5" key="1">
    <citation type="submission" date="2017-02" db="UniProtKB">
        <authorList>
            <consortium name="WormBaseParasite"/>
        </authorList>
    </citation>
    <scope>IDENTIFICATION</scope>
</reference>
<dbReference type="PANTHER" id="PTHR46462:SF3">
    <property type="entry name" value="UPSET, ISOFORM A"/>
    <property type="match status" value="1"/>
</dbReference>
<dbReference type="WBParaSite" id="TCLT_0000296001-mRNA-1">
    <property type="protein sequence ID" value="TCLT_0000296001-mRNA-1"/>
    <property type="gene ID" value="TCLT_0000296001"/>
</dbReference>
<dbReference type="SMART" id="SM00317">
    <property type="entry name" value="SET"/>
    <property type="match status" value="1"/>
</dbReference>
<evidence type="ECO:0000313" key="4">
    <source>
        <dbReference type="Proteomes" id="UP000276776"/>
    </source>
</evidence>
<keyword evidence="4" id="KW-1185">Reference proteome</keyword>
<dbReference type="Pfam" id="PF00856">
    <property type="entry name" value="SET"/>
    <property type="match status" value="1"/>
</dbReference>
<dbReference type="Gene3D" id="3.30.40.10">
    <property type="entry name" value="Zinc/RING finger domain, C3HC4 (zinc finger)"/>
    <property type="match status" value="1"/>
</dbReference>
<dbReference type="AlphaFoldDB" id="A0A0N5CRW0"/>
<dbReference type="PANTHER" id="PTHR46462">
    <property type="entry name" value="UPSET, ISOFORM A"/>
    <property type="match status" value="1"/>
</dbReference>
<reference evidence="3 4" key="2">
    <citation type="submission" date="2018-11" db="EMBL/GenBank/DDBJ databases">
        <authorList>
            <consortium name="Pathogen Informatics"/>
        </authorList>
    </citation>
    <scope>NUCLEOTIDE SEQUENCE [LARGE SCALE GENOMIC DNA]</scope>
</reference>
<dbReference type="InterPro" id="IPR046341">
    <property type="entry name" value="SET_dom_sf"/>
</dbReference>
<dbReference type="SUPFAM" id="SSF82199">
    <property type="entry name" value="SET domain"/>
    <property type="match status" value="1"/>
</dbReference>
<dbReference type="InterPro" id="IPR001214">
    <property type="entry name" value="SET_dom"/>
</dbReference>
<organism evidence="5">
    <name type="scientific">Thelazia callipaeda</name>
    <name type="common">Oriental eyeworm</name>
    <name type="synonym">Parasitic nematode</name>
    <dbReference type="NCBI Taxonomy" id="103827"/>
    <lineage>
        <taxon>Eukaryota</taxon>
        <taxon>Metazoa</taxon>
        <taxon>Ecdysozoa</taxon>
        <taxon>Nematoda</taxon>
        <taxon>Chromadorea</taxon>
        <taxon>Rhabditida</taxon>
        <taxon>Spirurina</taxon>
        <taxon>Spiruromorpha</taxon>
        <taxon>Thelazioidea</taxon>
        <taxon>Thelaziidae</taxon>
        <taxon>Thelazia</taxon>
    </lineage>
</organism>
<sequence length="271" mass="30671">MIQCDVCNVWQHGKCMGICRRRVPEVYKCEECSPRVLKLSKTQARQIQLKVLAEQRREKEKEIRQKTKRSYTRKMFTSMTGINEYETSDYKLVHIQGDFATLEALRSGAGVSVMYVTTVSMGLVSTRSYVNGEAVIYVCGRVSLPSECVGRKNPGTIIPFVTLYSDLVPEGANESIPICIDARNFGTNARFARMSCRPNISLRHFFLNGRLHIIGIAAEDIERGEEITVPFDADYFMSKEKLNCACAGEDEDGEIRDEAENVVSSDFMVFW</sequence>
<dbReference type="CDD" id="cd10529">
    <property type="entry name" value="SET_SETD5-like"/>
    <property type="match status" value="1"/>
</dbReference>
<evidence type="ECO:0000259" key="2">
    <source>
        <dbReference type="PROSITE" id="PS50280"/>
    </source>
</evidence>
<proteinExistence type="predicted"/>
<gene>
    <name evidence="3" type="ORF">TCLT_LOCUS2961</name>
</gene>
<protein>
    <submittedName>
        <fullName evidence="5">SET domain-containing protein</fullName>
    </submittedName>
</protein>
<dbReference type="GO" id="GO:0006325">
    <property type="term" value="P:chromatin organization"/>
    <property type="evidence" value="ECO:0007669"/>
    <property type="project" value="UniProtKB-KW"/>
</dbReference>
<dbReference type="InterPro" id="IPR013083">
    <property type="entry name" value="Znf_RING/FYVE/PHD"/>
</dbReference>
<dbReference type="GO" id="GO:0034967">
    <property type="term" value="C:Set3 complex"/>
    <property type="evidence" value="ECO:0007669"/>
    <property type="project" value="TreeGrafter"/>
</dbReference>
<dbReference type="InterPro" id="IPR011011">
    <property type="entry name" value="Znf_FYVE_PHD"/>
</dbReference>
<dbReference type="GO" id="GO:0006355">
    <property type="term" value="P:regulation of DNA-templated transcription"/>
    <property type="evidence" value="ECO:0007669"/>
    <property type="project" value="TreeGrafter"/>
</dbReference>
<feature type="domain" description="SET" evidence="2">
    <location>
        <begin position="109"/>
        <end position="232"/>
    </location>
</feature>
<dbReference type="EMBL" id="UYYF01000837">
    <property type="protein sequence ID" value="VDM99188.1"/>
    <property type="molecule type" value="Genomic_DNA"/>
</dbReference>
<evidence type="ECO:0000256" key="1">
    <source>
        <dbReference type="ARBA" id="ARBA00022853"/>
    </source>
</evidence>
<dbReference type="OMA" id="NESIPIC"/>
<dbReference type="OrthoDB" id="5872580at2759"/>
<evidence type="ECO:0000313" key="3">
    <source>
        <dbReference type="EMBL" id="VDM99188.1"/>
    </source>
</evidence>